<protein>
    <submittedName>
        <fullName evidence="1">Uncharacterized protein</fullName>
    </submittedName>
</protein>
<name>A0A269ZE97_9MICO</name>
<comment type="caution">
    <text evidence="1">The sequence shown here is derived from an EMBL/GenBank/DDBJ whole genome shotgun (WGS) entry which is preliminary data.</text>
</comment>
<organism evidence="1 2">
    <name type="scientific">Brevibacterium casei</name>
    <dbReference type="NCBI Taxonomy" id="33889"/>
    <lineage>
        <taxon>Bacteria</taxon>
        <taxon>Bacillati</taxon>
        <taxon>Actinomycetota</taxon>
        <taxon>Actinomycetes</taxon>
        <taxon>Micrococcales</taxon>
        <taxon>Brevibacteriaceae</taxon>
        <taxon>Brevibacterium</taxon>
    </lineage>
</organism>
<dbReference type="EMBL" id="NCWY01000004">
    <property type="protein sequence ID" value="PAK96137.1"/>
    <property type="molecule type" value="Genomic_DNA"/>
</dbReference>
<evidence type="ECO:0000313" key="1">
    <source>
        <dbReference type="EMBL" id="PAK96137.1"/>
    </source>
</evidence>
<sequence length="126" mass="12793">MFLVVRPRDRGADGVSRLEGMKDAHEVSTAPLVALGLVGGFLTARETGIRPLGGVVLAAAGAYAARTWYAKRGWPTATALGLGYLGGFGLSHPLAKKIGAWPAVLTVTAASAGAAHLAVDARGETA</sequence>
<gene>
    <name evidence="1" type="ORF">B8X04_05095</name>
</gene>
<proteinExistence type="predicted"/>
<evidence type="ECO:0000313" key="2">
    <source>
        <dbReference type="Proteomes" id="UP000216867"/>
    </source>
</evidence>
<reference evidence="1 2" key="1">
    <citation type="submission" date="2017-04" db="EMBL/GenBank/DDBJ databases">
        <title>Kefir bacterial isolates.</title>
        <authorList>
            <person name="Kim Y."/>
            <person name="Blasche S."/>
            <person name="Patil K.R."/>
        </authorList>
    </citation>
    <scope>NUCLEOTIDE SEQUENCE [LARGE SCALE GENOMIC DNA]</scope>
    <source>
        <strain evidence="1 2">OG2</strain>
    </source>
</reference>
<dbReference type="Proteomes" id="UP000216867">
    <property type="component" value="Unassembled WGS sequence"/>
</dbReference>
<dbReference type="AlphaFoldDB" id="A0A269ZE97"/>
<accession>A0A269ZE97</accession>